<sequence>THVMVIGGGAELICDAVKKHTQIRDERFFKTNNSQYDLVNGMYLIGN</sequence>
<dbReference type="Proteomes" id="UP000248865">
    <property type="component" value="Unassembled WGS sequence"/>
</dbReference>
<reference evidence="3 4" key="1">
    <citation type="submission" date="2018-05" db="EMBL/GenBank/DDBJ databases">
        <title>Genomic sequencing of EHEC O26 New European Clone.</title>
        <authorList>
            <person name="Karnisova L."/>
            <person name="Nunvar J."/>
            <person name="Marejkova M."/>
            <person name="Mellmann A."/>
            <person name="Drevinek P."/>
            <person name="Blahova K."/>
            <person name="Bielaszewska M."/>
        </authorList>
    </citation>
    <scope>NUCLEOTIDE SEQUENCE [LARGE SCALE GENOMIC DNA]</scope>
    <source>
        <strain evidence="3 4">14-391</strain>
    </source>
</reference>
<name>A0A2W8HBV2_ECOLX</name>
<proteinExistence type="predicted"/>
<evidence type="ECO:0000313" key="3">
    <source>
        <dbReference type="EMBL" id="PZZ64540.1"/>
    </source>
</evidence>
<gene>
    <name evidence="3" type="ORF">DIV22_19365</name>
    <name evidence="2" type="ORF">DIV22_29570</name>
</gene>
<dbReference type="Gene3D" id="3.30.420.40">
    <property type="match status" value="1"/>
</dbReference>
<dbReference type="EMBL" id="QFSS01000536">
    <property type="protein sequence ID" value="PZZ55951.1"/>
    <property type="molecule type" value="Genomic_DNA"/>
</dbReference>
<protein>
    <recommendedName>
        <fullName evidence="1">Plasmid segregation protein ParM C-terminal domain-containing protein</fullName>
    </recommendedName>
</protein>
<accession>A0A2W8HBV2</accession>
<dbReference type="EMBL" id="QFSS01000182">
    <property type="protein sequence ID" value="PZZ64540.1"/>
    <property type="molecule type" value="Genomic_DNA"/>
</dbReference>
<organism evidence="3 4">
    <name type="scientific">Escherichia coli</name>
    <dbReference type="NCBI Taxonomy" id="562"/>
    <lineage>
        <taxon>Bacteria</taxon>
        <taxon>Pseudomonadati</taxon>
        <taxon>Pseudomonadota</taxon>
        <taxon>Gammaproteobacteria</taxon>
        <taxon>Enterobacterales</taxon>
        <taxon>Enterobacteriaceae</taxon>
        <taxon>Escherichia</taxon>
    </lineage>
</organism>
<evidence type="ECO:0000259" key="1">
    <source>
        <dbReference type="Pfam" id="PF21523"/>
    </source>
</evidence>
<dbReference type="Pfam" id="PF21523">
    <property type="entry name" value="ParM_N"/>
    <property type="match status" value="1"/>
</dbReference>
<evidence type="ECO:0000313" key="2">
    <source>
        <dbReference type="EMBL" id="PZZ55951.1"/>
    </source>
</evidence>
<comment type="caution">
    <text evidence="3">The sequence shown here is derived from an EMBL/GenBank/DDBJ whole genome shotgun (WGS) entry which is preliminary data.</text>
</comment>
<dbReference type="AlphaFoldDB" id="A0A2W8HBV2"/>
<dbReference type="InterPro" id="IPR048345">
    <property type="entry name" value="ParM_C"/>
</dbReference>
<feature type="non-terminal residue" evidence="3">
    <location>
        <position position="1"/>
    </location>
</feature>
<feature type="domain" description="Plasmid segregation protein ParM C-terminal" evidence="1">
    <location>
        <begin position="1"/>
        <end position="44"/>
    </location>
</feature>
<evidence type="ECO:0000313" key="4">
    <source>
        <dbReference type="Proteomes" id="UP000248865"/>
    </source>
</evidence>